<feature type="transmembrane region" description="Helical" evidence="7">
    <location>
        <begin position="356"/>
        <end position="381"/>
    </location>
</feature>
<dbReference type="PANTHER" id="PTHR43341:SF1">
    <property type="entry name" value="GENERAL AMINO-ACID PERMEASE GAP1"/>
    <property type="match status" value="1"/>
</dbReference>
<keyword evidence="5 7" id="KW-1133">Transmembrane helix</keyword>
<dbReference type="AlphaFoldDB" id="A0A3G2S7P4"/>
<comment type="subcellular location">
    <subcellularLocation>
        <location evidence="1">Membrane</location>
        <topology evidence="1">Multi-pass membrane protein</topology>
    </subcellularLocation>
</comment>
<proteinExistence type="predicted"/>
<feature type="transmembrane region" description="Helical" evidence="7">
    <location>
        <begin position="472"/>
        <end position="494"/>
    </location>
</feature>
<keyword evidence="4" id="KW-0029">Amino-acid transport</keyword>
<feature type="transmembrane region" description="Helical" evidence="7">
    <location>
        <begin position="514"/>
        <end position="534"/>
    </location>
</feature>
<reference evidence="9 10" key="1">
    <citation type="submission" date="2018-10" db="EMBL/GenBank/DDBJ databases">
        <title>Complete genome sequence of Malassezia restricta CBS 7877.</title>
        <authorList>
            <person name="Morand S.C."/>
            <person name="Bertignac M."/>
            <person name="Iltis A."/>
            <person name="Kolder I."/>
            <person name="Pirovano W."/>
            <person name="Jourdain R."/>
            <person name="Clavaud C."/>
        </authorList>
    </citation>
    <scope>NUCLEOTIDE SEQUENCE [LARGE SCALE GENOMIC DNA]</scope>
    <source>
        <strain evidence="9 10">CBS 7877</strain>
    </source>
</reference>
<keyword evidence="6 7" id="KW-0472">Membrane</keyword>
<feature type="domain" description="Amino acid permease/ SLC12A" evidence="8">
    <location>
        <begin position="74"/>
        <end position="539"/>
    </location>
</feature>
<feature type="transmembrane region" description="Helical" evidence="7">
    <location>
        <begin position="104"/>
        <end position="135"/>
    </location>
</feature>
<evidence type="ECO:0000259" key="8">
    <source>
        <dbReference type="Pfam" id="PF00324"/>
    </source>
</evidence>
<evidence type="ECO:0000256" key="4">
    <source>
        <dbReference type="ARBA" id="ARBA00022970"/>
    </source>
</evidence>
<evidence type="ECO:0000256" key="1">
    <source>
        <dbReference type="ARBA" id="ARBA00004141"/>
    </source>
</evidence>
<feature type="transmembrane region" description="Helical" evidence="7">
    <location>
        <begin position="217"/>
        <end position="239"/>
    </location>
</feature>
<dbReference type="PIRSF" id="PIRSF006060">
    <property type="entry name" value="AA_transporter"/>
    <property type="match status" value="1"/>
</dbReference>
<dbReference type="GO" id="GO:0016020">
    <property type="term" value="C:membrane"/>
    <property type="evidence" value="ECO:0007669"/>
    <property type="project" value="UniProtKB-SubCell"/>
</dbReference>
<gene>
    <name evidence="9" type="ORF">DNF11_2248</name>
</gene>
<dbReference type="Gene3D" id="1.20.1740.10">
    <property type="entry name" value="Amino acid/polyamine transporter I"/>
    <property type="match status" value="1"/>
</dbReference>
<evidence type="ECO:0000256" key="7">
    <source>
        <dbReference type="SAM" id="Phobius"/>
    </source>
</evidence>
<feature type="transmembrane region" description="Helical" evidence="7">
    <location>
        <begin position="156"/>
        <end position="177"/>
    </location>
</feature>
<dbReference type="Proteomes" id="UP000269793">
    <property type="component" value="Chromosome IV"/>
</dbReference>
<accession>A0A3G2S7P4</accession>
<evidence type="ECO:0000256" key="6">
    <source>
        <dbReference type="ARBA" id="ARBA00023136"/>
    </source>
</evidence>
<evidence type="ECO:0000256" key="2">
    <source>
        <dbReference type="ARBA" id="ARBA00022448"/>
    </source>
</evidence>
<organism evidence="9 10">
    <name type="scientific">Malassezia restricta (strain ATCC 96810 / NBRC 103918 / CBS 7877)</name>
    <name type="common">Seborrheic dermatitis infection agent</name>
    <dbReference type="NCBI Taxonomy" id="425264"/>
    <lineage>
        <taxon>Eukaryota</taxon>
        <taxon>Fungi</taxon>
        <taxon>Dikarya</taxon>
        <taxon>Basidiomycota</taxon>
        <taxon>Ustilaginomycotina</taxon>
        <taxon>Malasseziomycetes</taxon>
        <taxon>Malasseziales</taxon>
        <taxon>Malasseziaceae</taxon>
        <taxon>Malassezia</taxon>
    </lineage>
</organism>
<name>A0A3G2S7P4_MALR7</name>
<dbReference type="GO" id="GO:0015171">
    <property type="term" value="F:amino acid transmembrane transporter activity"/>
    <property type="evidence" value="ECO:0007669"/>
    <property type="project" value="TreeGrafter"/>
</dbReference>
<keyword evidence="2" id="KW-0813">Transport</keyword>
<dbReference type="VEuPathDB" id="FungiDB:DNF11_2248"/>
<dbReference type="PROSITE" id="PS00218">
    <property type="entry name" value="AMINO_ACID_PERMEASE_1"/>
    <property type="match status" value="1"/>
</dbReference>
<dbReference type="PANTHER" id="PTHR43341">
    <property type="entry name" value="AMINO ACID PERMEASE"/>
    <property type="match status" value="1"/>
</dbReference>
<feature type="transmembrane region" description="Helical" evidence="7">
    <location>
        <begin position="259"/>
        <end position="279"/>
    </location>
</feature>
<dbReference type="Pfam" id="PF00324">
    <property type="entry name" value="AA_permease"/>
    <property type="match status" value="1"/>
</dbReference>
<evidence type="ECO:0000256" key="3">
    <source>
        <dbReference type="ARBA" id="ARBA00022692"/>
    </source>
</evidence>
<keyword evidence="3 7" id="KW-0812">Transmembrane</keyword>
<feature type="transmembrane region" description="Helical" evidence="7">
    <location>
        <begin position="183"/>
        <end position="205"/>
    </location>
</feature>
<evidence type="ECO:0000313" key="10">
    <source>
        <dbReference type="Proteomes" id="UP000269793"/>
    </source>
</evidence>
<keyword evidence="10" id="KW-1185">Reference proteome</keyword>
<feature type="transmembrane region" description="Helical" evidence="7">
    <location>
        <begin position="402"/>
        <end position="422"/>
    </location>
</feature>
<feature type="transmembrane region" description="Helical" evidence="7">
    <location>
        <begin position="428"/>
        <end position="451"/>
    </location>
</feature>
<feature type="transmembrane region" description="Helical" evidence="7">
    <location>
        <begin position="75"/>
        <end position="92"/>
    </location>
</feature>
<dbReference type="InterPro" id="IPR004840">
    <property type="entry name" value="Amino_acid_permease_CS"/>
</dbReference>
<evidence type="ECO:0000256" key="5">
    <source>
        <dbReference type="ARBA" id="ARBA00022989"/>
    </source>
</evidence>
<protein>
    <recommendedName>
        <fullName evidence="8">Amino acid permease/ SLC12A domain-containing protein</fullName>
    </recommendedName>
</protein>
<dbReference type="InterPro" id="IPR050524">
    <property type="entry name" value="APC_YAT"/>
</dbReference>
<dbReference type="EMBL" id="CP033151">
    <property type="protein sequence ID" value="AYO43198.1"/>
    <property type="molecule type" value="Genomic_DNA"/>
</dbReference>
<sequence>MSIIQNWVDSFKRAPDEYGADPDYAGDGCEKEGKPEILGDENYGNAERFVETDDHRMVAVPEKSGLKRTLDNRHVQFIALGGGIGTGLFISSGTELATGGPGSLLINFIIIGIMLISVVFALGELAVTLPVSGAYSAYATRFIDPAWGFAMGYNYFIKWIISAPIEFTAATIMVASWDEDNNIVPKGALLAMFIALITFINIFGVRGYAEFEFVSTLVKIITVIGLIIVLIVIDCGGTPNGVHLGAHTWHDPGSFNNAFKGFCSTFAGVAFAFSGSELVGLAAAETREPRKVLPKACQQIVVRILIFYILSLFLITLVVPYDHPRLQSGSGSAYDPSRSPFVIAMDIGKIKVLPHIINAVIILSTLSVSNAAVFASSRTLLSLAEQGFAPKLFCYVDRAGRPLPAVILTLLFSFISFLIYSADQSTVFSWLVGLSGLAMIFAWGSISLCHIRFRKAWIKQGNSIAELPWASPFGVTGSYIGLAVSILVVVANFYSSAFPIGEGELSSDDRAYHFFEKMISLAVIIVFFVGYKLYHRTRIVSLDDMDLHTGRREAVPLEVLEQERAEKRARPLFKKLLGLVF</sequence>
<dbReference type="STRING" id="425264.A0A3G2S7P4"/>
<dbReference type="OrthoDB" id="3900342at2759"/>
<dbReference type="InterPro" id="IPR004841">
    <property type="entry name" value="AA-permease/SLC12A_dom"/>
</dbReference>
<feature type="transmembrane region" description="Helical" evidence="7">
    <location>
        <begin position="300"/>
        <end position="321"/>
    </location>
</feature>
<evidence type="ECO:0000313" key="9">
    <source>
        <dbReference type="EMBL" id="AYO43198.1"/>
    </source>
</evidence>
<dbReference type="FunFam" id="1.20.1740.10:FF:000001">
    <property type="entry name" value="Amino acid permease"/>
    <property type="match status" value="1"/>
</dbReference>